<accession>A0ABT2ICF3</accession>
<evidence type="ECO:0000313" key="1">
    <source>
        <dbReference type="EMBL" id="MCT2406058.1"/>
    </source>
</evidence>
<sequence length="168" mass="19530">MKKTVFILLCFSQAVFAQHKNKIPPKVPLEKQIEHSFTEEELLNDALKGSKWYFDLKNYDQTKLSFDKDKVKPDILYFVDAKNFQISINQKNCKSLIKGTYQIMKKMEEPTSTPVRYHSFKITSPYQKCVAKLSDFLWSDLDISLNEAKQVIEMKAIEDVPPITLPGF</sequence>
<gene>
    <name evidence="1" type="ORF">NZD88_00640</name>
</gene>
<keyword evidence="2" id="KW-1185">Reference proteome</keyword>
<comment type="caution">
    <text evidence="1">The sequence shown here is derived from an EMBL/GenBank/DDBJ whole genome shotgun (WGS) entry which is preliminary data.</text>
</comment>
<evidence type="ECO:0000313" key="2">
    <source>
        <dbReference type="Proteomes" id="UP001142057"/>
    </source>
</evidence>
<organism evidence="1 2">
    <name type="scientific">Chryseobacterium pyrolae</name>
    <dbReference type="NCBI Taxonomy" id="2987481"/>
    <lineage>
        <taxon>Bacteria</taxon>
        <taxon>Pseudomonadati</taxon>
        <taxon>Bacteroidota</taxon>
        <taxon>Flavobacteriia</taxon>
        <taxon>Flavobacteriales</taxon>
        <taxon>Weeksellaceae</taxon>
        <taxon>Chryseobacterium group</taxon>
        <taxon>Chryseobacterium</taxon>
    </lineage>
</organism>
<proteinExistence type="predicted"/>
<name>A0ABT2ICF3_9FLAO</name>
<dbReference type="EMBL" id="JANZQH010000001">
    <property type="protein sequence ID" value="MCT2406058.1"/>
    <property type="molecule type" value="Genomic_DNA"/>
</dbReference>
<dbReference type="Proteomes" id="UP001142057">
    <property type="component" value="Unassembled WGS sequence"/>
</dbReference>
<protein>
    <submittedName>
        <fullName evidence="1">Uncharacterized protein</fullName>
    </submittedName>
</protein>
<reference evidence="1" key="1">
    <citation type="submission" date="2022-08" db="EMBL/GenBank/DDBJ databases">
        <title>Chryseobacterium antibioticum,isolated from the rhizosphere soil of Pyrola in Tibet.</title>
        <authorList>
            <person name="Kan Y."/>
        </authorList>
    </citation>
    <scope>NUCLEOTIDE SEQUENCE</scope>
    <source>
        <strain evidence="1">Pc2-12</strain>
    </source>
</reference>
<dbReference type="RefSeq" id="WP_259826620.1">
    <property type="nucleotide sequence ID" value="NZ_JANZQH010000001.1"/>
</dbReference>